<name>A0A0D5LQ38_MAREN</name>
<keyword evidence="3" id="KW-1185">Reference proteome</keyword>
<dbReference type="GO" id="GO:0006310">
    <property type="term" value="P:DNA recombination"/>
    <property type="evidence" value="ECO:0007669"/>
    <property type="project" value="UniProtKB-KW"/>
</dbReference>
<dbReference type="SUPFAM" id="SSF56349">
    <property type="entry name" value="DNA breaking-rejoining enzymes"/>
    <property type="match status" value="1"/>
</dbReference>
<organism evidence="2 3">
    <name type="scientific">Martelella endophytica</name>
    <dbReference type="NCBI Taxonomy" id="1486262"/>
    <lineage>
        <taxon>Bacteria</taxon>
        <taxon>Pseudomonadati</taxon>
        <taxon>Pseudomonadota</taxon>
        <taxon>Alphaproteobacteria</taxon>
        <taxon>Hyphomicrobiales</taxon>
        <taxon>Aurantimonadaceae</taxon>
        <taxon>Martelella</taxon>
    </lineage>
</organism>
<dbReference type="HOGENOM" id="CLU_681147_0_0_5"/>
<keyword evidence="1" id="KW-0233">DNA recombination</keyword>
<dbReference type="EMBL" id="CP010803">
    <property type="protein sequence ID" value="AJY46256.1"/>
    <property type="molecule type" value="Genomic_DNA"/>
</dbReference>
<reference evidence="2 3" key="1">
    <citation type="journal article" date="2015" name="Genome Announc.">
        <title>Complete genome sequence of Martelella endophytica YC6887, which has antifungal activity associated with a halophyte.</title>
        <authorList>
            <person name="Khan A."/>
            <person name="Khan H."/>
            <person name="Chung E.J."/>
            <person name="Hossain M.T."/>
            <person name="Chung Y.R."/>
        </authorList>
    </citation>
    <scope>NUCLEOTIDE SEQUENCE [LARGE SCALE GENOMIC DNA]</scope>
    <source>
        <strain evidence="2">YC6887</strain>
    </source>
</reference>
<protein>
    <submittedName>
        <fullName evidence="2">Integrase</fullName>
    </submittedName>
</protein>
<proteinExistence type="predicted"/>
<dbReference type="InterPro" id="IPR011010">
    <property type="entry name" value="DNA_brk_join_enz"/>
</dbReference>
<sequence length="404" mass="45937">MELKAPGLKARRRTNGTVAYYWVASAVSRDTAGYPIKTVRVHGDDNEIRHRCRVLTAELKEWLSQQDRGQNKRYDGTLRSLIRLYQTTPESPYNHVKANTRAMYDESLGLLEKSVGARRLGKLTGLDFVRWYNNFKLPASGGKPERQRRAYKAMQLLRIVIKFGVVMNIAECFRLATILSGMEFTAPAARTKSVTYDQAQTICERAIEKGLLSIAIAQALQFDLTLRQIDVIGRWERTKDPETGGIVDRGQRWVDGLLWSHIGADGVLSKPTSKTGQTAEHDTHAYPMLQKLLDMVPQDQRVGPVVKSETTGLPYRYRYFYKIWREVATEAGVPKDVWNRDSRAGGVTEGSDAGADIEHLRHHANHKNIQTTTRYNRTTLEKTRHVAELRIARRKAMNTQKTDV</sequence>
<accession>A0A0D5LQ38</accession>
<dbReference type="InterPro" id="IPR013762">
    <property type="entry name" value="Integrase-like_cat_sf"/>
</dbReference>
<evidence type="ECO:0000313" key="2">
    <source>
        <dbReference type="EMBL" id="AJY46256.1"/>
    </source>
</evidence>
<evidence type="ECO:0000256" key="1">
    <source>
        <dbReference type="ARBA" id="ARBA00023172"/>
    </source>
</evidence>
<dbReference type="OrthoDB" id="7800649at2"/>
<dbReference type="GO" id="GO:0003677">
    <property type="term" value="F:DNA binding"/>
    <property type="evidence" value="ECO:0007669"/>
    <property type="project" value="InterPro"/>
</dbReference>
<dbReference type="KEGG" id="mey:TM49_12160"/>
<evidence type="ECO:0000313" key="3">
    <source>
        <dbReference type="Proteomes" id="UP000032611"/>
    </source>
</evidence>
<dbReference type="Gene3D" id="1.10.443.10">
    <property type="entry name" value="Intergrase catalytic core"/>
    <property type="match status" value="1"/>
</dbReference>
<dbReference type="AlphaFoldDB" id="A0A0D5LQ38"/>
<dbReference type="GO" id="GO:0015074">
    <property type="term" value="P:DNA integration"/>
    <property type="evidence" value="ECO:0007669"/>
    <property type="project" value="InterPro"/>
</dbReference>
<dbReference type="Proteomes" id="UP000032611">
    <property type="component" value="Chromosome"/>
</dbReference>
<dbReference type="RefSeq" id="WP_045681569.1">
    <property type="nucleotide sequence ID" value="NZ_CP010803.1"/>
</dbReference>
<dbReference type="PATRIC" id="fig|1486262.3.peg.2514"/>
<gene>
    <name evidence="2" type="ORF">TM49_12160</name>
</gene>